<gene>
    <name evidence="1" type="ORF">NB231_06925</name>
</gene>
<comment type="caution">
    <text evidence="1">The sequence shown here is derived from an EMBL/GenBank/DDBJ whole genome shotgun (WGS) entry which is preliminary data.</text>
</comment>
<reference evidence="1 2" key="1">
    <citation type="submission" date="2006-02" db="EMBL/GenBank/DDBJ databases">
        <authorList>
            <person name="Waterbury J."/>
            <person name="Ferriera S."/>
            <person name="Johnson J."/>
            <person name="Kravitz S."/>
            <person name="Halpern A."/>
            <person name="Remington K."/>
            <person name="Beeson K."/>
            <person name="Tran B."/>
            <person name="Rogers Y.-H."/>
            <person name="Friedman R."/>
            <person name="Venter J.C."/>
        </authorList>
    </citation>
    <scope>NUCLEOTIDE SEQUENCE [LARGE SCALE GENOMIC DNA]</scope>
    <source>
        <strain evidence="1 2">Nb-231</strain>
    </source>
</reference>
<dbReference type="AlphaFoldDB" id="A4BUV1"/>
<dbReference type="SUPFAM" id="SSF53474">
    <property type="entry name" value="alpha/beta-Hydrolases"/>
    <property type="match status" value="1"/>
</dbReference>
<dbReference type="RefSeq" id="WP_005000797.1">
    <property type="nucleotide sequence ID" value="NZ_CH672427.1"/>
</dbReference>
<dbReference type="EMBL" id="AAOF01000021">
    <property type="protein sequence ID" value="EAR20465.1"/>
    <property type="molecule type" value="Genomic_DNA"/>
</dbReference>
<keyword evidence="2" id="KW-1185">Reference proteome</keyword>
<dbReference type="InterPro" id="IPR029058">
    <property type="entry name" value="AB_hydrolase_fold"/>
</dbReference>
<dbReference type="HOGENOM" id="CLU_020336_12_2_6"/>
<dbReference type="OrthoDB" id="9780744at2"/>
<sequence length="225" mass="25957">MGLKAEILAFHGWGFDCSAWSAWPLYLASFWQLQAFDRGYYGNSYDPVFSDPNARKIIFTHSYGLHLCPPRQLDFCDLLVIFSGFLHFHPQAPRLQGKSRLILQRMQEQFALEPGAVMRRFMRRCYAPAPYQDHLNREFDRSRLAEDLRLLDHSKMAVTTLERARRVIILHGSEDRIVPSSQGWALFDTLGPQALYHEIEGAGHALPFSHAQQCWAILEPALRNL</sequence>
<name>A4BUV1_9GAMM</name>
<evidence type="ECO:0008006" key="3">
    <source>
        <dbReference type="Google" id="ProtNLM"/>
    </source>
</evidence>
<organism evidence="1 2">
    <name type="scientific">Nitrococcus mobilis Nb-231</name>
    <dbReference type="NCBI Taxonomy" id="314278"/>
    <lineage>
        <taxon>Bacteria</taxon>
        <taxon>Pseudomonadati</taxon>
        <taxon>Pseudomonadota</taxon>
        <taxon>Gammaproteobacteria</taxon>
        <taxon>Chromatiales</taxon>
        <taxon>Ectothiorhodospiraceae</taxon>
        <taxon>Nitrococcus</taxon>
    </lineage>
</organism>
<evidence type="ECO:0000313" key="2">
    <source>
        <dbReference type="Proteomes" id="UP000003374"/>
    </source>
</evidence>
<evidence type="ECO:0000313" key="1">
    <source>
        <dbReference type="EMBL" id="EAR20465.1"/>
    </source>
</evidence>
<dbReference type="Gene3D" id="3.40.50.1820">
    <property type="entry name" value="alpha/beta hydrolase"/>
    <property type="match status" value="1"/>
</dbReference>
<accession>A4BUV1</accession>
<proteinExistence type="predicted"/>
<dbReference type="Proteomes" id="UP000003374">
    <property type="component" value="Unassembled WGS sequence"/>
</dbReference>
<protein>
    <recommendedName>
        <fullName evidence="3">Alpha/beta hydrolase</fullName>
    </recommendedName>
</protein>
<dbReference type="eggNOG" id="COG0400">
    <property type="taxonomic scope" value="Bacteria"/>
</dbReference>
<dbReference type="STRING" id="314278.NB231_06925"/>